<protein>
    <recommendedName>
        <fullName evidence="2">DUF5678 domain-containing protein</fullName>
    </recommendedName>
</protein>
<gene>
    <name evidence="1" type="ORF">LCGC14_1938370</name>
</gene>
<dbReference type="AlphaFoldDB" id="A0A0F9IIE2"/>
<evidence type="ECO:0008006" key="2">
    <source>
        <dbReference type="Google" id="ProtNLM"/>
    </source>
</evidence>
<sequence>MNGYKAFYKGKSIEVSANTSYEAQEKAAKVFKARKSYQVAIVICEKAGEQVIHSTADIG</sequence>
<proteinExistence type="predicted"/>
<organism evidence="1">
    <name type="scientific">marine sediment metagenome</name>
    <dbReference type="NCBI Taxonomy" id="412755"/>
    <lineage>
        <taxon>unclassified sequences</taxon>
        <taxon>metagenomes</taxon>
        <taxon>ecological metagenomes</taxon>
    </lineage>
</organism>
<accession>A0A0F9IIE2</accession>
<dbReference type="EMBL" id="LAZR01020935">
    <property type="protein sequence ID" value="KKL87072.1"/>
    <property type="molecule type" value="Genomic_DNA"/>
</dbReference>
<reference evidence="1" key="1">
    <citation type="journal article" date="2015" name="Nature">
        <title>Complex archaea that bridge the gap between prokaryotes and eukaryotes.</title>
        <authorList>
            <person name="Spang A."/>
            <person name="Saw J.H."/>
            <person name="Jorgensen S.L."/>
            <person name="Zaremba-Niedzwiedzka K."/>
            <person name="Martijn J."/>
            <person name="Lind A.E."/>
            <person name="van Eijk R."/>
            <person name="Schleper C."/>
            <person name="Guy L."/>
            <person name="Ettema T.J."/>
        </authorList>
    </citation>
    <scope>NUCLEOTIDE SEQUENCE</scope>
</reference>
<name>A0A0F9IIE2_9ZZZZ</name>
<comment type="caution">
    <text evidence="1">The sequence shown here is derived from an EMBL/GenBank/DDBJ whole genome shotgun (WGS) entry which is preliminary data.</text>
</comment>
<evidence type="ECO:0000313" key="1">
    <source>
        <dbReference type="EMBL" id="KKL87072.1"/>
    </source>
</evidence>